<dbReference type="PANTHER" id="PTHR30480:SF13">
    <property type="entry name" value="BETA-HEXOSAMINIDASE"/>
    <property type="match status" value="1"/>
</dbReference>
<dbReference type="SUPFAM" id="SSF51445">
    <property type="entry name" value="(Trans)glycosidases"/>
    <property type="match status" value="1"/>
</dbReference>
<evidence type="ECO:0000259" key="11">
    <source>
        <dbReference type="Pfam" id="PF00933"/>
    </source>
</evidence>
<dbReference type="InterPro" id="IPR001764">
    <property type="entry name" value="Glyco_hydro_3_N"/>
</dbReference>
<keyword evidence="3 10" id="KW-0132">Cell division</keyword>
<dbReference type="GO" id="GO:0008360">
    <property type="term" value="P:regulation of cell shape"/>
    <property type="evidence" value="ECO:0007669"/>
    <property type="project" value="UniProtKB-KW"/>
</dbReference>
<dbReference type="Pfam" id="PF00933">
    <property type="entry name" value="Glyco_hydro_3"/>
    <property type="match status" value="1"/>
</dbReference>
<dbReference type="Gene3D" id="3.20.20.300">
    <property type="entry name" value="Glycoside hydrolase, family 3, N-terminal domain"/>
    <property type="match status" value="1"/>
</dbReference>
<evidence type="ECO:0000256" key="9">
    <source>
        <dbReference type="ARBA" id="ARBA00023316"/>
    </source>
</evidence>
<dbReference type="RefSeq" id="WP_245968356.1">
    <property type="nucleotide sequence ID" value="NZ_AYKF01000024.1"/>
</dbReference>
<evidence type="ECO:0000256" key="10">
    <source>
        <dbReference type="HAMAP-Rule" id="MF_00364"/>
    </source>
</evidence>
<dbReference type="GO" id="GO:0071555">
    <property type="term" value="P:cell wall organization"/>
    <property type="evidence" value="ECO:0007669"/>
    <property type="project" value="UniProtKB-KW"/>
</dbReference>
<comment type="subcellular location">
    <subcellularLocation>
        <location evidence="10">Cytoplasm</location>
    </subcellularLocation>
</comment>
<evidence type="ECO:0000256" key="7">
    <source>
        <dbReference type="ARBA" id="ARBA00023295"/>
    </source>
</evidence>
<dbReference type="GO" id="GO:0009254">
    <property type="term" value="P:peptidoglycan turnover"/>
    <property type="evidence" value="ECO:0007669"/>
    <property type="project" value="UniProtKB-UniRule"/>
</dbReference>
<evidence type="ECO:0000256" key="3">
    <source>
        <dbReference type="ARBA" id="ARBA00022618"/>
    </source>
</evidence>
<dbReference type="InterPro" id="IPR036962">
    <property type="entry name" value="Glyco_hydro_3_N_sf"/>
</dbReference>
<protein>
    <recommendedName>
        <fullName evidence="10">Beta-hexosaminidase</fullName>
        <ecNumber evidence="10">3.2.1.52</ecNumber>
    </recommendedName>
    <alternativeName>
        <fullName evidence="10">Beta-N-acetylhexosaminidase</fullName>
    </alternativeName>
    <alternativeName>
        <fullName evidence="10">N-acetyl-beta-glucosaminidase</fullName>
    </alternativeName>
</protein>
<dbReference type="Proteomes" id="UP000285123">
    <property type="component" value="Unassembled WGS sequence"/>
</dbReference>
<keyword evidence="6 10" id="KW-0573">Peptidoglycan synthesis</keyword>
<dbReference type="EMBL" id="AYKF01000024">
    <property type="protein sequence ID" value="ROO36345.1"/>
    <property type="molecule type" value="Genomic_DNA"/>
</dbReference>
<keyword evidence="4 10" id="KW-0378">Hydrolase</keyword>
<evidence type="ECO:0000313" key="12">
    <source>
        <dbReference type="EMBL" id="ROO36345.1"/>
    </source>
</evidence>
<dbReference type="InterPro" id="IPR050226">
    <property type="entry name" value="NagZ_Beta-hexosaminidase"/>
</dbReference>
<evidence type="ECO:0000256" key="1">
    <source>
        <dbReference type="ARBA" id="ARBA00001231"/>
    </source>
</evidence>
<feature type="binding site" evidence="10">
    <location>
        <position position="68"/>
    </location>
    <ligand>
        <name>substrate</name>
    </ligand>
</feature>
<feature type="binding site" evidence="10">
    <location>
        <position position="76"/>
    </location>
    <ligand>
        <name>substrate</name>
    </ligand>
</feature>
<gene>
    <name evidence="10" type="primary">nagZ</name>
    <name evidence="12" type="ORF">SAHL_02350</name>
</gene>
<dbReference type="PANTHER" id="PTHR30480">
    <property type="entry name" value="BETA-HEXOSAMINIDASE-RELATED"/>
    <property type="match status" value="1"/>
</dbReference>
<dbReference type="EC" id="3.2.1.52" evidence="10"/>
<evidence type="ECO:0000313" key="13">
    <source>
        <dbReference type="Proteomes" id="UP000285123"/>
    </source>
</evidence>
<comment type="function">
    <text evidence="10">Plays a role in peptidoglycan recycling by cleaving the terminal beta-1,4-linked N-acetylglucosamine (GlcNAc) from peptide-linked peptidoglycan fragments, giving rise to free GlcNAc, anhydro-N-acetylmuramic acid and anhydro-N-acetylmuramic acid-linked peptides.</text>
</comment>
<keyword evidence="8 10" id="KW-0131">Cell cycle</keyword>
<accession>A0A423Q7Y8</accession>
<comment type="pathway">
    <text evidence="10">Cell wall biogenesis; peptidoglycan recycling.</text>
</comment>
<dbReference type="GO" id="GO:0009252">
    <property type="term" value="P:peptidoglycan biosynthetic process"/>
    <property type="evidence" value="ECO:0007669"/>
    <property type="project" value="UniProtKB-KW"/>
</dbReference>
<dbReference type="AlphaFoldDB" id="A0A423Q7Y8"/>
<dbReference type="GO" id="GO:0051301">
    <property type="term" value="P:cell division"/>
    <property type="evidence" value="ECO:0007669"/>
    <property type="project" value="UniProtKB-KW"/>
</dbReference>
<dbReference type="UniPathway" id="UPA00544"/>
<comment type="caution">
    <text evidence="12">The sequence shown here is derived from an EMBL/GenBank/DDBJ whole genome shotgun (WGS) entry which is preliminary data.</text>
</comment>
<keyword evidence="5 10" id="KW-0133">Cell shape</keyword>
<keyword evidence="7 10" id="KW-0326">Glycosidase</keyword>
<feature type="active site" description="Proton donor/acceptor" evidence="10">
    <location>
        <position position="185"/>
    </location>
</feature>
<organism evidence="12 13">
    <name type="scientific">Salinisphaera orenii YIM 95161</name>
    <dbReference type="NCBI Taxonomy" id="1051139"/>
    <lineage>
        <taxon>Bacteria</taxon>
        <taxon>Pseudomonadati</taxon>
        <taxon>Pseudomonadota</taxon>
        <taxon>Gammaproteobacteria</taxon>
        <taxon>Salinisphaerales</taxon>
        <taxon>Salinisphaeraceae</taxon>
        <taxon>Salinisphaera</taxon>
    </lineage>
</organism>
<evidence type="ECO:0000256" key="5">
    <source>
        <dbReference type="ARBA" id="ARBA00022960"/>
    </source>
</evidence>
<dbReference type="InterPro" id="IPR022956">
    <property type="entry name" value="Beta_hexosaminidase_bac"/>
</dbReference>
<sequence length="352" mass="37136">MSSAPARPGPLVVDVAGTELSAADVELLAHPAVGAAILFTRNYADPAQLAALTAAMRAARPNLLITADQEGGRVQRFRDGFTRVPPMRALGRLAVTDREAARRAAGEIAWLMAAELAAVGVHMPFAPVLDLDHGASTVIGDRAFAADAATVAALADAFAGGLVEAGSAATAKHFPGHGFVAADSHAELPVDRREARDVRADMAPYAGLIESGLASVMMAHVRYPALDAEPASLSHYWIDTVLRGELGFSGCVFCDDLSMGGAAVVGDHRERARRAQAAGCDFLPVCNDRAAVDGLLETVALDGPGVARRERLIADCGRETPAPDLKALRADPRWRRAHAELERLRDDEYTRA</sequence>
<dbReference type="InterPro" id="IPR017853">
    <property type="entry name" value="GH"/>
</dbReference>
<evidence type="ECO:0000256" key="6">
    <source>
        <dbReference type="ARBA" id="ARBA00022984"/>
    </source>
</evidence>
<feature type="binding site" evidence="10">
    <location>
        <begin position="172"/>
        <end position="173"/>
    </location>
    <ligand>
        <name>substrate</name>
    </ligand>
</feature>
<feature type="binding site" evidence="10">
    <location>
        <position position="142"/>
    </location>
    <ligand>
        <name>substrate</name>
    </ligand>
</feature>
<comment type="catalytic activity">
    <reaction evidence="1 10">
        <text>Hydrolysis of terminal non-reducing N-acetyl-D-hexosamine residues in N-acetyl-beta-D-hexosaminides.</text>
        <dbReference type="EC" id="3.2.1.52"/>
    </reaction>
</comment>
<reference evidence="12 13" key="1">
    <citation type="submission" date="2013-10" db="EMBL/GenBank/DDBJ databases">
        <title>Salinisphaera halophila YIM 95161 Genome Sequencing.</title>
        <authorList>
            <person name="Lai Q."/>
            <person name="Li C."/>
            <person name="Shao Z."/>
        </authorList>
    </citation>
    <scope>NUCLEOTIDE SEQUENCE [LARGE SCALE GENOMIC DNA]</scope>
    <source>
        <strain evidence="12 13">YIM 95161</strain>
    </source>
</reference>
<evidence type="ECO:0000256" key="8">
    <source>
        <dbReference type="ARBA" id="ARBA00023306"/>
    </source>
</evidence>
<comment type="similarity">
    <text evidence="10">Belongs to the glycosyl hydrolase 3 family. NagZ subfamily.</text>
</comment>
<feature type="site" description="Important for catalytic activity" evidence="10">
    <location>
        <position position="183"/>
    </location>
</feature>
<keyword evidence="9 10" id="KW-0961">Cell wall biogenesis/degradation</keyword>
<feature type="domain" description="Glycoside hydrolase family 3 N-terminal" evidence="11">
    <location>
        <begin position="19"/>
        <end position="299"/>
    </location>
</feature>
<dbReference type="HAMAP" id="MF_00364">
    <property type="entry name" value="NagZ"/>
    <property type="match status" value="1"/>
</dbReference>
<dbReference type="NCBIfam" id="NF003740">
    <property type="entry name" value="PRK05337.1"/>
    <property type="match status" value="1"/>
</dbReference>
<name>A0A423Q7Y8_9GAMM</name>
<evidence type="ECO:0000256" key="4">
    <source>
        <dbReference type="ARBA" id="ARBA00022801"/>
    </source>
</evidence>
<dbReference type="GO" id="GO:0004563">
    <property type="term" value="F:beta-N-acetylhexosaminidase activity"/>
    <property type="evidence" value="ECO:0007669"/>
    <property type="project" value="UniProtKB-UniRule"/>
</dbReference>
<evidence type="ECO:0000256" key="2">
    <source>
        <dbReference type="ARBA" id="ARBA00022490"/>
    </source>
</evidence>
<dbReference type="GO" id="GO:0005737">
    <property type="term" value="C:cytoplasm"/>
    <property type="evidence" value="ECO:0007669"/>
    <property type="project" value="UniProtKB-SubCell"/>
</dbReference>
<dbReference type="GO" id="GO:0005975">
    <property type="term" value="P:carbohydrate metabolic process"/>
    <property type="evidence" value="ECO:0007669"/>
    <property type="project" value="InterPro"/>
</dbReference>
<proteinExistence type="inferred from homology"/>
<feature type="active site" description="Nucleophile" evidence="10">
    <location>
        <position position="255"/>
    </location>
</feature>
<keyword evidence="2 10" id="KW-0963">Cytoplasm</keyword>